<feature type="compositionally biased region" description="Low complexity" evidence="1">
    <location>
        <begin position="134"/>
        <end position="144"/>
    </location>
</feature>
<accession>A0AAN7HRS1</accession>
<comment type="caution">
    <text evidence="2">The sequence shown here is derived from an EMBL/GenBank/DDBJ whole genome shotgun (WGS) entry which is preliminary data.</text>
</comment>
<sequence length="845" mass="93027">MFRNNTNNGNNDNKAEGYDDVNLGITPDDSNEFQQLINWHLNEIEQDVDMLRLGRIADVDMLDVDQHAGNQAHTGDLLRNLGHNAAEAPSRAQAAELGAPELQPAHGLPQIGPYLTADASGTVKVPAFVHGQIPSPSSILPQGSLPGGGQMPQPPNDPNQDPFSLPEQELVEHLGITFSRSASSGQGNATSQAHQRQGAPQQQIEFDPEYGAFPPPGARRPPVMDPFGGFTKSFTQFAQSPFGNNQSGLSSQGAPMLGLRPLGPFDAQVPANSSPSTNNPSNASYPPNTNSSPSSDNSSDASYPPNANKIPHKRNRRGSDSNDPSKFYTAPVGLLGPWGPKAPTGKKGQDEHLFRYHRETAELKGGLTYTREELAAFLQGQGHPYPGRRLTLWIQNTPAQNNDRYAQRGESSKCRYKHCPAKGNTIMKGFFRVAFDEFSDQTGPTRDPFHNAGYMHLHCFEKVFDLGYLIHYGAARFNFRILPDTRDLVHESRNPAAINRDHAEMMTAYNDWVEGQRARADRIERTNPLRKPRPLYTGLNPTWRTTLSHEKRLGCVLTDKHLSLQIRNRQATRESRGGAHIGVHRGDLDLYVHLHTRRAQGIPVEQALAELASQAAGQSAGAAAPSLTQGKKRNRNEDHDDESNDESSNSRYSKRIKDGEREGAATAFSAPKRPRPRHLEFKNHGQAGPVPQQIFSATSRNLTFPAYGNLVDDPGHWRLPPPSKFPTPAAAQTPAQTPGVGAGAQQIPGQRTAAQPHSHPPRASVNVITARVGNRHYQSQMLAQVLSAVPDRYAHMVLPPAGVVHDDRLAERITRLGQRERVEVDRFVRKLEERQDLDTKRRASF</sequence>
<evidence type="ECO:0000256" key="1">
    <source>
        <dbReference type="SAM" id="MobiDB-lite"/>
    </source>
</evidence>
<feature type="compositionally biased region" description="Low complexity" evidence="1">
    <location>
        <begin position="726"/>
        <end position="738"/>
    </location>
</feature>
<keyword evidence="3" id="KW-1185">Reference proteome</keyword>
<evidence type="ECO:0000313" key="3">
    <source>
        <dbReference type="Proteomes" id="UP001303647"/>
    </source>
</evidence>
<feature type="compositionally biased region" description="Low complexity" evidence="1">
    <location>
        <begin position="270"/>
        <end position="306"/>
    </location>
</feature>
<dbReference type="EMBL" id="MU857621">
    <property type="protein sequence ID" value="KAK4249665.1"/>
    <property type="molecule type" value="Genomic_DNA"/>
</dbReference>
<dbReference type="Proteomes" id="UP001303647">
    <property type="component" value="Unassembled WGS sequence"/>
</dbReference>
<feature type="region of interest" description="Disordered" evidence="1">
    <location>
        <begin position="134"/>
        <end position="164"/>
    </location>
</feature>
<feature type="region of interest" description="Disordered" evidence="1">
    <location>
        <begin position="619"/>
        <end position="690"/>
    </location>
</feature>
<feature type="region of interest" description="Disordered" evidence="1">
    <location>
        <begin position="180"/>
        <end position="349"/>
    </location>
</feature>
<gene>
    <name evidence="2" type="ORF">C7999DRAFT_12544</name>
</gene>
<name>A0AAN7HRS1_9PEZI</name>
<evidence type="ECO:0000313" key="2">
    <source>
        <dbReference type="EMBL" id="KAK4249665.1"/>
    </source>
</evidence>
<feature type="compositionally biased region" description="Polar residues" evidence="1">
    <location>
        <begin position="232"/>
        <end position="253"/>
    </location>
</feature>
<reference evidence="2" key="1">
    <citation type="journal article" date="2023" name="Mol. Phylogenet. Evol.">
        <title>Genome-scale phylogeny and comparative genomics of the fungal order Sordariales.</title>
        <authorList>
            <person name="Hensen N."/>
            <person name="Bonometti L."/>
            <person name="Westerberg I."/>
            <person name="Brannstrom I.O."/>
            <person name="Guillou S."/>
            <person name="Cros-Aarteil S."/>
            <person name="Calhoun S."/>
            <person name="Haridas S."/>
            <person name="Kuo A."/>
            <person name="Mondo S."/>
            <person name="Pangilinan J."/>
            <person name="Riley R."/>
            <person name="LaButti K."/>
            <person name="Andreopoulos B."/>
            <person name="Lipzen A."/>
            <person name="Chen C."/>
            <person name="Yan M."/>
            <person name="Daum C."/>
            <person name="Ng V."/>
            <person name="Clum A."/>
            <person name="Steindorff A."/>
            <person name="Ohm R.A."/>
            <person name="Martin F."/>
            <person name="Silar P."/>
            <person name="Natvig D.O."/>
            <person name="Lalanne C."/>
            <person name="Gautier V."/>
            <person name="Ament-Velasquez S.L."/>
            <person name="Kruys A."/>
            <person name="Hutchinson M.I."/>
            <person name="Powell A.J."/>
            <person name="Barry K."/>
            <person name="Miller A.N."/>
            <person name="Grigoriev I.V."/>
            <person name="Debuchy R."/>
            <person name="Gladieux P."/>
            <person name="Hiltunen Thoren M."/>
            <person name="Johannesson H."/>
        </authorList>
    </citation>
    <scope>NUCLEOTIDE SEQUENCE</scope>
    <source>
        <strain evidence="2">CBS 359.72</strain>
    </source>
</reference>
<dbReference type="AlphaFoldDB" id="A0AAN7HRS1"/>
<feature type="compositionally biased region" description="Low complexity" evidence="1">
    <location>
        <begin position="192"/>
        <end position="203"/>
    </location>
</feature>
<reference evidence="2" key="2">
    <citation type="submission" date="2023-05" db="EMBL/GenBank/DDBJ databases">
        <authorList>
            <consortium name="Lawrence Berkeley National Laboratory"/>
            <person name="Steindorff A."/>
            <person name="Hensen N."/>
            <person name="Bonometti L."/>
            <person name="Westerberg I."/>
            <person name="Brannstrom I.O."/>
            <person name="Guillou S."/>
            <person name="Cros-Aarteil S."/>
            <person name="Calhoun S."/>
            <person name="Haridas S."/>
            <person name="Kuo A."/>
            <person name="Mondo S."/>
            <person name="Pangilinan J."/>
            <person name="Riley R."/>
            <person name="Labutti K."/>
            <person name="Andreopoulos B."/>
            <person name="Lipzen A."/>
            <person name="Chen C."/>
            <person name="Yanf M."/>
            <person name="Daum C."/>
            <person name="Ng V."/>
            <person name="Clum A."/>
            <person name="Ohm R."/>
            <person name="Martin F."/>
            <person name="Silar P."/>
            <person name="Natvig D."/>
            <person name="Lalanne C."/>
            <person name="Gautier V."/>
            <person name="Ament-Velasquez S.L."/>
            <person name="Kruys A."/>
            <person name="Hutchinson M.I."/>
            <person name="Powell A.J."/>
            <person name="Barry K."/>
            <person name="Miller A.N."/>
            <person name="Grigoriev I.V."/>
            <person name="Debuchy R."/>
            <person name="Gladieux P."/>
            <person name="Thoren M.H."/>
            <person name="Johannesson H."/>
        </authorList>
    </citation>
    <scope>NUCLEOTIDE SEQUENCE</scope>
    <source>
        <strain evidence="2">CBS 359.72</strain>
    </source>
</reference>
<protein>
    <submittedName>
        <fullName evidence="2">Uncharacterized protein</fullName>
    </submittedName>
</protein>
<feature type="region of interest" description="Disordered" evidence="1">
    <location>
        <begin position="720"/>
        <end position="746"/>
    </location>
</feature>
<organism evidence="2 3">
    <name type="scientific">Corynascus novoguineensis</name>
    <dbReference type="NCBI Taxonomy" id="1126955"/>
    <lineage>
        <taxon>Eukaryota</taxon>
        <taxon>Fungi</taxon>
        <taxon>Dikarya</taxon>
        <taxon>Ascomycota</taxon>
        <taxon>Pezizomycotina</taxon>
        <taxon>Sordariomycetes</taxon>
        <taxon>Sordariomycetidae</taxon>
        <taxon>Sordariales</taxon>
        <taxon>Chaetomiaceae</taxon>
        <taxon>Corynascus</taxon>
    </lineage>
</organism>
<feature type="compositionally biased region" description="Polar residues" evidence="1">
    <location>
        <begin position="180"/>
        <end position="191"/>
    </location>
</feature>
<proteinExistence type="predicted"/>